<dbReference type="RefSeq" id="WP_092736112.1">
    <property type="nucleotide sequence ID" value="NZ_FNAS01000004.1"/>
</dbReference>
<gene>
    <name evidence="1" type="ORF">SAMN05421544_10465</name>
</gene>
<accession>A0A1G7AR36</accession>
<organism evidence="1 2">
    <name type="scientific">Riemerella columbipharyngis</name>
    <dbReference type="NCBI Taxonomy" id="1071918"/>
    <lineage>
        <taxon>Bacteria</taxon>
        <taxon>Pseudomonadati</taxon>
        <taxon>Bacteroidota</taxon>
        <taxon>Flavobacteriia</taxon>
        <taxon>Flavobacteriales</taxon>
        <taxon>Weeksellaceae</taxon>
        <taxon>Riemerella</taxon>
    </lineage>
</organism>
<dbReference type="STRING" id="1071918.SAMN05421544_10465"/>
<evidence type="ECO:0000313" key="2">
    <source>
        <dbReference type="Proteomes" id="UP000198517"/>
    </source>
</evidence>
<dbReference type="EMBL" id="FNAS01000004">
    <property type="protein sequence ID" value="SDE17251.1"/>
    <property type="molecule type" value="Genomic_DNA"/>
</dbReference>
<reference evidence="1 2" key="1">
    <citation type="submission" date="2016-10" db="EMBL/GenBank/DDBJ databases">
        <authorList>
            <person name="de Groot N.N."/>
        </authorList>
    </citation>
    <scope>NUCLEOTIDE SEQUENCE [LARGE SCALE GENOMIC DNA]</scope>
    <source>
        <strain evidence="1 2">DSM 24015</strain>
    </source>
</reference>
<evidence type="ECO:0000313" key="1">
    <source>
        <dbReference type="EMBL" id="SDE17251.1"/>
    </source>
</evidence>
<keyword evidence="2" id="KW-1185">Reference proteome</keyword>
<protein>
    <submittedName>
        <fullName evidence="1">Uncharacterized protein</fullName>
    </submittedName>
</protein>
<dbReference type="AlphaFoldDB" id="A0A1G7AR36"/>
<sequence length="110" mass="12404">MNGNPVTIQIDGITSNLSGQNLISFIQSLPANVLEKMEIIDNSRVSFEANTSREIINLITHNEGIKELSGTVNYRYSVNKYQKTQPLVVLNGRIKNSSFPTNHRVFLLER</sequence>
<proteinExistence type="predicted"/>
<name>A0A1G7AR36_9FLAO</name>
<dbReference type="Proteomes" id="UP000198517">
    <property type="component" value="Unassembled WGS sequence"/>
</dbReference>